<dbReference type="Pfam" id="PF00239">
    <property type="entry name" value="Resolvase"/>
    <property type="match status" value="1"/>
</dbReference>
<protein>
    <submittedName>
        <fullName evidence="3">Recombinase family protein</fullName>
    </submittedName>
</protein>
<dbReference type="InterPro" id="IPR006119">
    <property type="entry name" value="Resolv_N"/>
</dbReference>
<gene>
    <name evidence="3" type="ORF">ACFQ2K_08170</name>
</gene>
<evidence type="ECO:0000256" key="1">
    <source>
        <dbReference type="SAM" id="MobiDB-lite"/>
    </source>
</evidence>
<accession>A0ABW2WN08</accession>
<evidence type="ECO:0000313" key="3">
    <source>
        <dbReference type="EMBL" id="MFD0622802.1"/>
    </source>
</evidence>
<dbReference type="SUPFAM" id="SSF53041">
    <property type="entry name" value="Resolvase-like"/>
    <property type="match status" value="1"/>
</dbReference>
<feature type="region of interest" description="Disordered" evidence="1">
    <location>
        <begin position="84"/>
        <end position="132"/>
    </location>
</feature>
<feature type="domain" description="Resolvase/invertase-type recombinase catalytic" evidence="2">
    <location>
        <begin position="40"/>
        <end position="87"/>
    </location>
</feature>
<reference evidence="4" key="1">
    <citation type="journal article" date="2019" name="Int. J. Syst. Evol. Microbiol.">
        <title>The Global Catalogue of Microorganisms (GCM) 10K type strain sequencing project: providing services to taxonomists for standard genome sequencing and annotation.</title>
        <authorList>
            <consortium name="The Broad Institute Genomics Platform"/>
            <consortium name="The Broad Institute Genome Sequencing Center for Infectious Disease"/>
            <person name="Wu L."/>
            <person name="Ma J."/>
        </authorList>
    </citation>
    <scope>NUCLEOTIDE SEQUENCE [LARGE SCALE GENOMIC DNA]</scope>
    <source>
        <strain evidence="4">JCM 12607</strain>
    </source>
</reference>
<comment type="caution">
    <text evidence="3">The sequence shown here is derived from an EMBL/GenBank/DDBJ whole genome shotgun (WGS) entry which is preliminary data.</text>
</comment>
<dbReference type="InterPro" id="IPR036162">
    <property type="entry name" value="Resolvase-like_N_sf"/>
</dbReference>
<dbReference type="Proteomes" id="UP001596915">
    <property type="component" value="Unassembled WGS sequence"/>
</dbReference>
<keyword evidence="4" id="KW-1185">Reference proteome</keyword>
<sequence>MNGTRRTPSRNRLDLRAGWKIWGPALAVAPAIRTERPVRIGYARTSTARQELASRLEALHRAERHKVFEEQISTRVKVRPELEKALAPTHHRNRPHPSPSSCAPTWRNGPASPGPAAAAGLGCSPARNQDNR</sequence>
<evidence type="ECO:0000259" key="2">
    <source>
        <dbReference type="Pfam" id="PF00239"/>
    </source>
</evidence>
<name>A0ABW2WN08_9ACTN</name>
<organism evidence="3 4">
    <name type="scientific">Streptomyces sanglieri</name>
    <dbReference type="NCBI Taxonomy" id="193460"/>
    <lineage>
        <taxon>Bacteria</taxon>
        <taxon>Bacillati</taxon>
        <taxon>Actinomycetota</taxon>
        <taxon>Actinomycetes</taxon>
        <taxon>Kitasatosporales</taxon>
        <taxon>Streptomycetaceae</taxon>
        <taxon>Streptomyces</taxon>
    </lineage>
</organism>
<evidence type="ECO:0000313" key="4">
    <source>
        <dbReference type="Proteomes" id="UP001596915"/>
    </source>
</evidence>
<proteinExistence type="predicted"/>
<dbReference type="Gene3D" id="3.40.50.1390">
    <property type="entry name" value="Resolvase, N-terminal catalytic domain"/>
    <property type="match status" value="1"/>
</dbReference>
<feature type="compositionally biased region" description="Low complexity" evidence="1">
    <location>
        <begin position="109"/>
        <end position="126"/>
    </location>
</feature>
<dbReference type="EMBL" id="JBHTGL010000008">
    <property type="protein sequence ID" value="MFD0622802.1"/>
    <property type="molecule type" value="Genomic_DNA"/>
</dbReference>